<reference evidence="1" key="1">
    <citation type="submission" date="2022-05" db="EMBL/GenBank/DDBJ databases">
        <title>A methanotrophic Mycobacterium dominates a cave microbial ecosystem.</title>
        <authorList>
            <person name="Van Spanning R.J.M."/>
            <person name="Guan Q."/>
            <person name="Melkonian C."/>
            <person name="Gallant J."/>
            <person name="Polerecky L."/>
            <person name="Flot J.-F."/>
            <person name="Brandt B.W."/>
            <person name="Braster M."/>
            <person name="Iturbe Espinoza P."/>
            <person name="Aerts J."/>
            <person name="Meima-Franke M."/>
            <person name="Piersma S.R."/>
            <person name="Bunduc C."/>
            <person name="Ummels R."/>
            <person name="Pain A."/>
            <person name="Fleming E.J."/>
            <person name="van der Wel N."/>
            <person name="Gherman V.D."/>
            <person name="Sarbu S.M."/>
            <person name="Bodelier P.L.E."/>
            <person name="Bitter W."/>
        </authorList>
    </citation>
    <scope>NUCLEOTIDE SEQUENCE</scope>
    <source>
        <strain evidence="1">Sulfur Cave</strain>
    </source>
</reference>
<organism evidence="1 2">
    <name type="scientific">Candidatus Mycobacterium methanotrophicum</name>
    <dbReference type="NCBI Taxonomy" id="2943498"/>
    <lineage>
        <taxon>Bacteria</taxon>
        <taxon>Bacillati</taxon>
        <taxon>Actinomycetota</taxon>
        <taxon>Actinomycetes</taxon>
        <taxon>Mycobacteriales</taxon>
        <taxon>Mycobacteriaceae</taxon>
        <taxon>Mycobacterium</taxon>
    </lineage>
</organism>
<protein>
    <submittedName>
        <fullName evidence="1">Uncharacterized protein</fullName>
    </submittedName>
</protein>
<evidence type="ECO:0000313" key="1">
    <source>
        <dbReference type="EMBL" id="UQX11141.1"/>
    </source>
</evidence>
<sequence length="88" mass="9997">MDNPPIAEEDRARYRQNRSALTALRDELNTNFVQNFADAVVDADSPQLKMLQAICDADLEDNVKDPLLREVVGRGGVRLDDVWARRRS</sequence>
<name>A0ABY4QKN0_9MYCO</name>
<gene>
    <name evidence="1" type="ORF">M5I08_00725</name>
</gene>
<dbReference type="RefSeq" id="WP_249763016.1">
    <property type="nucleotide sequence ID" value="NZ_CAJUXY010000008.1"/>
</dbReference>
<dbReference type="Proteomes" id="UP001056610">
    <property type="component" value="Chromosome"/>
</dbReference>
<evidence type="ECO:0000313" key="2">
    <source>
        <dbReference type="Proteomes" id="UP001056610"/>
    </source>
</evidence>
<dbReference type="EMBL" id="CP097320">
    <property type="protein sequence ID" value="UQX11141.1"/>
    <property type="molecule type" value="Genomic_DNA"/>
</dbReference>
<proteinExistence type="predicted"/>
<accession>A0ABY4QKN0</accession>
<keyword evidence="2" id="KW-1185">Reference proteome</keyword>